<dbReference type="PANTHER" id="PTHR21664:SF1">
    <property type="entry name" value="NUDC DOMAIN-CONTAINING PROTEIN 1"/>
    <property type="match status" value="1"/>
</dbReference>
<organism evidence="7 8">
    <name type="scientific">Gymnopilus dilepis</name>
    <dbReference type="NCBI Taxonomy" id="231916"/>
    <lineage>
        <taxon>Eukaryota</taxon>
        <taxon>Fungi</taxon>
        <taxon>Dikarya</taxon>
        <taxon>Basidiomycota</taxon>
        <taxon>Agaricomycotina</taxon>
        <taxon>Agaricomycetes</taxon>
        <taxon>Agaricomycetidae</taxon>
        <taxon>Agaricales</taxon>
        <taxon>Agaricineae</taxon>
        <taxon>Hymenogastraceae</taxon>
        <taxon>Gymnopilus</taxon>
    </lineage>
</organism>
<dbReference type="InterPro" id="IPR007052">
    <property type="entry name" value="CS_dom"/>
</dbReference>
<evidence type="ECO:0000259" key="6">
    <source>
        <dbReference type="PROSITE" id="PS51203"/>
    </source>
</evidence>
<dbReference type="Gene3D" id="2.60.40.790">
    <property type="match status" value="1"/>
</dbReference>
<dbReference type="InterPro" id="IPR037895">
    <property type="entry name" value="NUDCD1"/>
</dbReference>
<dbReference type="InParanoid" id="A0A409YXP2"/>
<comment type="subcellular location">
    <subcellularLocation>
        <location evidence="2">Cytoplasm</location>
    </subcellularLocation>
    <subcellularLocation>
        <location evidence="1">Nucleus</location>
    </subcellularLocation>
</comment>
<evidence type="ECO:0000256" key="4">
    <source>
        <dbReference type="ARBA" id="ARBA00022490"/>
    </source>
</evidence>
<keyword evidence="4" id="KW-0963">Cytoplasm</keyword>
<evidence type="ECO:0000256" key="2">
    <source>
        <dbReference type="ARBA" id="ARBA00004496"/>
    </source>
</evidence>
<accession>A0A409YXP2</accession>
<evidence type="ECO:0000256" key="5">
    <source>
        <dbReference type="ARBA" id="ARBA00023242"/>
    </source>
</evidence>
<dbReference type="PANTHER" id="PTHR21664">
    <property type="entry name" value="CHRONIC MYELOGENOUS LEUKEMIA TUMOR ANTIGEN 66"/>
    <property type="match status" value="1"/>
</dbReference>
<proteinExistence type="predicted"/>
<dbReference type="InterPro" id="IPR008978">
    <property type="entry name" value="HSP20-like_chaperone"/>
</dbReference>
<dbReference type="STRING" id="231916.A0A409YXP2"/>
<comment type="caution">
    <text evidence="7">The sequence shown here is derived from an EMBL/GenBank/DDBJ whole genome shotgun (WGS) entry which is preliminary data.</text>
</comment>
<dbReference type="EMBL" id="NHYE01000001">
    <property type="protein sequence ID" value="PPR07777.1"/>
    <property type="molecule type" value="Genomic_DNA"/>
</dbReference>
<dbReference type="GO" id="GO:0005634">
    <property type="term" value="C:nucleus"/>
    <property type="evidence" value="ECO:0007669"/>
    <property type="project" value="UniProtKB-SubCell"/>
</dbReference>
<dbReference type="GO" id="GO:0005737">
    <property type="term" value="C:cytoplasm"/>
    <property type="evidence" value="ECO:0007669"/>
    <property type="project" value="UniProtKB-SubCell"/>
</dbReference>
<evidence type="ECO:0000313" key="8">
    <source>
        <dbReference type="Proteomes" id="UP000284706"/>
    </source>
</evidence>
<reference evidence="7 8" key="1">
    <citation type="journal article" date="2018" name="Evol. Lett.">
        <title>Horizontal gene cluster transfer increased hallucinogenic mushroom diversity.</title>
        <authorList>
            <person name="Reynolds H.T."/>
            <person name="Vijayakumar V."/>
            <person name="Gluck-Thaler E."/>
            <person name="Korotkin H.B."/>
            <person name="Matheny P.B."/>
            <person name="Slot J.C."/>
        </authorList>
    </citation>
    <scope>NUCLEOTIDE SEQUENCE [LARGE SCALE GENOMIC DNA]</scope>
    <source>
        <strain evidence="7 8">SRW20</strain>
    </source>
</reference>
<dbReference type="AlphaFoldDB" id="A0A409YXP2"/>
<dbReference type="SUPFAM" id="SSF49764">
    <property type="entry name" value="HSP20-like chaperones"/>
    <property type="match status" value="1"/>
</dbReference>
<feature type="domain" description="CS" evidence="6">
    <location>
        <begin position="207"/>
        <end position="312"/>
    </location>
</feature>
<gene>
    <name evidence="7" type="ORF">CVT26_014963</name>
</gene>
<protein>
    <recommendedName>
        <fullName evidence="3">NudC domain-containing protein 1</fullName>
    </recommendedName>
</protein>
<keyword evidence="5" id="KW-0539">Nucleus</keyword>
<evidence type="ECO:0000256" key="1">
    <source>
        <dbReference type="ARBA" id="ARBA00004123"/>
    </source>
</evidence>
<keyword evidence="8" id="KW-1185">Reference proteome</keyword>
<dbReference type="PROSITE" id="PS51203">
    <property type="entry name" value="CS"/>
    <property type="match status" value="1"/>
</dbReference>
<evidence type="ECO:0000313" key="7">
    <source>
        <dbReference type="EMBL" id="PPR07777.1"/>
    </source>
</evidence>
<sequence>MATPMDTSSELTVQREYPSSAFLNSTAVAVTDGNGLLYILPIREAGDSEPIGIFTLRTGGKVDAPFKLHHIHRVSPTRAVLMLSSRYYPSDRRKPSTSTTESNSSAEFDIWAVKIDLLSLRPGSEPREFDILWHRRGEDVPMYTYFVEQVNAFLILGGSTYFDPDANVAPVKPYEPSADEIAPIPRPNENLDSTAMITDVNDANKPVKPPPYSWTQTSDAVTVAFPLPSNTPKNKIKVLFTTQALTLHIDSYPLDDSANDVPLPHYSAKLLWDTVNTTSCFWTWDREGERAYGLLTLHMEKRNEGTRWMQVFAASATSVGDDGQDVEVPETVDPSELYLIRESLEKYTAALRTGEDASGLGLGRGVPSLVEGEMDEEADSAVGRRAFVTWVEMEGKTPDWIPKTGKEAGWEEESIKILSTPMPGSRSGLGDLQLIIRHDVDGPVFSLVPSNTPPNLGWKHTSTYYALAFVLASKQDTRFTYHLPNRGVFAFEGGSMRDRGANVYIYRPPAKAKDVSAKQSVLQVDDGSGGALLGVGCVNVKGGRDGEVILVCLTEGELVLIRGV</sequence>
<dbReference type="CDD" id="cd06467">
    <property type="entry name" value="p23_NUDC_like"/>
    <property type="match status" value="1"/>
</dbReference>
<dbReference type="Pfam" id="PF04969">
    <property type="entry name" value="CS"/>
    <property type="match status" value="1"/>
</dbReference>
<name>A0A409YXP2_9AGAR</name>
<evidence type="ECO:0000256" key="3">
    <source>
        <dbReference type="ARBA" id="ARBA00018915"/>
    </source>
</evidence>
<dbReference type="Proteomes" id="UP000284706">
    <property type="component" value="Unassembled WGS sequence"/>
</dbReference>
<dbReference type="OrthoDB" id="428655at2759"/>